<organism evidence="3 4">
    <name type="scientific">Cuscuta europaea</name>
    <name type="common">European dodder</name>
    <dbReference type="NCBI Taxonomy" id="41803"/>
    <lineage>
        <taxon>Eukaryota</taxon>
        <taxon>Viridiplantae</taxon>
        <taxon>Streptophyta</taxon>
        <taxon>Embryophyta</taxon>
        <taxon>Tracheophyta</taxon>
        <taxon>Spermatophyta</taxon>
        <taxon>Magnoliopsida</taxon>
        <taxon>eudicotyledons</taxon>
        <taxon>Gunneridae</taxon>
        <taxon>Pentapetalae</taxon>
        <taxon>asterids</taxon>
        <taxon>lamiids</taxon>
        <taxon>Solanales</taxon>
        <taxon>Convolvulaceae</taxon>
        <taxon>Cuscuteae</taxon>
        <taxon>Cuscuta</taxon>
        <taxon>Cuscuta subgen. Cuscuta</taxon>
    </lineage>
</organism>
<evidence type="ECO:0000256" key="2">
    <source>
        <dbReference type="SAM" id="MobiDB-lite"/>
    </source>
</evidence>
<gene>
    <name evidence="3" type="ORF">CEURO_LOCUS8661</name>
</gene>
<accession>A0A9P0Z2I3</accession>
<evidence type="ECO:0000313" key="4">
    <source>
        <dbReference type="Proteomes" id="UP001152484"/>
    </source>
</evidence>
<dbReference type="PANTHER" id="PTHR31071">
    <property type="entry name" value="GB|AAF24581.1"/>
    <property type="match status" value="1"/>
</dbReference>
<feature type="coiled-coil region" evidence="1">
    <location>
        <begin position="221"/>
        <end position="365"/>
    </location>
</feature>
<comment type="caution">
    <text evidence="3">The sequence shown here is derived from an EMBL/GenBank/DDBJ whole genome shotgun (WGS) entry which is preliminary data.</text>
</comment>
<feature type="region of interest" description="Disordered" evidence="2">
    <location>
        <begin position="548"/>
        <end position="577"/>
    </location>
</feature>
<dbReference type="Proteomes" id="UP001152484">
    <property type="component" value="Unassembled WGS sequence"/>
</dbReference>
<dbReference type="EMBL" id="CAMAPE010000017">
    <property type="protein sequence ID" value="CAH9083564.1"/>
    <property type="molecule type" value="Genomic_DNA"/>
</dbReference>
<feature type="region of interest" description="Disordered" evidence="2">
    <location>
        <begin position="459"/>
        <end position="483"/>
    </location>
</feature>
<feature type="compositionally biased region" description="Polar residues" evidence="2">
    <location>
        <begin position="556"/>
        <end position="568"/>
    </location>
</feature>
<keyword evidence="1" id="KW-0175">Coiled coil</keyword>
<dbReference type="OrthoDB" id="1927957at2759"/>
<dbReference type="PANTHER" id="PTHR31071:SF2">
    <property type="entry name" value="ACTIN CYTOSKELETON-REGULATORY COMPLEX PAN-LIKE PROTEIN"/>
    <property type="match status" value="1"/>
</dbReference>
<keyword evidence="4" id="KW-1185">Reference proteome</keyword>
<protein>
    <submittedName>
        <fullName evidence="3">Uncharacterized protein</fullName>
    </submittedName>
</protein>
<feature type="region of interest" description="Disordered" evidence="2">
    <location>
        <begin position="1"/>
        <end position="63"/>
    </location>
</feature>
<reference evidence="3" key="1">
    <citation type="submission" date="2022-07" db="EMBL/GenBank/DDBJ databases">
        <authorList>
            <person name="Macas J."/>
            <person name="Novak P."/>
            <person name="Neumann P."/>
        </authorList>
    </citation>
    <scope>NUCLEOTIDE SEQUENCE</scope>
</reference>
<dbReference type="AlphaFoldDB" id="A0A9P0Z2I3"/>
<evidence type="ECO:0000256" key="1">
    <source>
        <dbReference type="SAM" id="Coils"/>
    </source>
</evidence>
<evidence type="ECO:0000313" key="3">
    <source>
        <dbReference type="EMBL" id="CAH9083564.1"/>
    </source>
</evidence>
<sequence>MKITGGKIELPATSYSKSPNPSAEPDLLQRHPSSRRLPRRKIKSSGAGVRLRKDISGASAVRRSRPQTPLLRWKLDEDVGVSSGYDVPEDSLDRKCHQKTIAPLSARKLAAGIWRLQLPEVPPNGENLGFQGAVGHAGTPFCSHHHIKAQDSQVSELVGSPRSVSGPRDGAFHQVEPSFHLSNTAMEGATKWDPISWKSAEGGSKHIHGHQQKAHTPTRVMSLLEEELKQARARIQELETEQHSYKKKIEQFLKKVSEERAIWRSREHEKIRTILDDAKAELTRERKTRQRVEIVNSKLVNELADAKVTAKRYMQEYEKERKTRELIEEVCDELAKEIGEDKAEVEVLKRESERLHEEVDEERRMLQMAEVWREERVQMKLIDAKVTLEEKYSQMNRLIADLESFLCSKGVINPTDMEEMKKIAVSVNIHDIKEFTYEPPHPDDIFSVFEENTFSDEKLNSQRHHNQKAYTNQSDGYGGGEDGGSEWETVSNMSRSGAGSTPLTDISEVCSTPAQQMKKRSTVFRRGTRPNEGRYMSGGAVVMSPDREWGKEDDASTSNSVGSGNPHQINKGMKKGGCIEWPRNSTQKNSLKSKLLEARTESQKIQLRHVLKQKI</sequence>
<dbReference type="InterPro" id="IPR043424">
    <property type="entry name" value="BLT-like"/>
</dbReference>
<name>A0A9P0Z2I3_CUSEU</name>
<proteinExistence type="predicted"/>
<feature type="compositionally biased region" description="Basic residues" evidence="2">
    <location>
        <begin position="32"/>
        <end position="43"/>
    </location>
</feature>